<dbReference type="PANTHER" id="PTHR33107:SF53">
    <property type="entry name" value="NEPROSIN DOMAIN-CONTAINING PROTEIN"/>
    <property type="match status" value="1"/>
</dbReference>
<dbReference type="SMART" id="SM00452">
    <property type="entry name" value="STI"/>
    <property type="match status" value="1"/>
</dbReference>
<sequence>MKTAGAVTILGLMTSLLLIAITSLGVVVGQKEVVLDSNGQPVKANTPYYISKPEERAWISRYGNRTFAPFSCPRRVVLFSNAIVETPPPVIFVLPSSDDVVRVSTELNIMFSRPFICRESGYWRVVANSSSPIKEVVLSGSKSSNDSTFTIMKFDSGSYKFAFGSADKPTDIGLDATYPGISRLILSNNSSFGVSFVPGS</sequence>
<evidence type="ECO:0000256" key="1">
    <source>
        <dbReference type="SAM" id="SignalP"/>
    </source>
</evidence>
<dbReference type="InterPro" id="IPR002160">
    <property type="entry name" value="Prot_inh_Kunz-lg"/>
</dbReference>
<dbReference type="GeneID" id="108825171"/>
<dbReference type="PANTHER" id="PTHR33107">
    <property type="entry name" value="KUNITZ TRYPSIN INHIBITOR 2"/>
    <property type="match status" value="1"/>
</dbReference>
<dbReference type="Proteomes" id="UP000504610">
    <property type="component" value="Chromosome 9"/>
</dbReference>
<evidence type="ECO:0000313" key="3">
    <source>
        <dbReference type="RefSeq" id="XP_018454003.2"/>
    </source>
</evidence>
<feature type="chain" id="PRO_5040970656" evidence="1">
    <location>
        <begin position="30"/>
        <end position="200"/>
    </location>
</feature>
<dbReference type="AlphaFoldDB" id="A0A6J0L2A4"/>
<name>A0A6J0L2A4_RAPSA</name>
<gene>
    <name evidence="3" type="primary">LOC108825171</name>
</gene>
<dbReference type="RefSeq" id="XP_018454003.2">
    <property type="nucleotide sequence ID" value="XM_018598501.2"/>
</dbReference>
<dbReference type="Pfam" id="PF00197">
    <property type="entry name" value="Kunitz_legume"/>
    <property type="match status" value="1"/>
</dbReference>
<keyword evidence="2" id="KW-1185">Reference proteome</keyword>
<dbReference type="KEGG" id="rsz:108825171"/>
<reference evidence="2" key="1">
    <citation type="journal article" date="2019" name="Database">
        <title>The radish genome database (RadishGD): an integrated information resource for radish genomics.</title>
        <authorList>
            <person name="Yu H.J."/>
            <person name="Baek S."/>
            <person name="Lee Y.J."/>
            <person name="Cho A."/>
            <person name="Mun J.H."/>
        </authorList>
    </citation>
    <scope>NUCLEOTIDE SEQUENCE [LARGE SCALE GENOMIC DNA]</scope>
    <source>
        <strain evidence="2">cv. WK10039</strain>
    </source>
</reference>
<dbReference type="CDD" id="cd23369">
    <property type="entry name" value="beta-trefoil_STI_AtKTI6-like"/>
    <property type="match status" value="1"/>
</dbReference>
<proteinExistence type="predicted"/>
<evidence type="ECO:0000313" key="2">
    <source>
        <dbReference type="Proteomes" id="UP000504610"/>
    </source>
</evidence>
<organism evidence="2 3">
    <name type="scientific">Raphanus sativus</name>
    <name type="common">Radish</name>
    <name type="synonym">Raphanus raphanistrum var. sativus</name>
    <dbReference type="NCBI Taxonomy" id="3726"/>
    <lineage>
        <taxon>Eukaryota</taxon>
        <taxon>Viridiplantae</taxon>
        <taxon>Streptophyta</taxon>
        <taxon>Embryophyta</taxon>
        <taxon>Tracheophyta</taxon>
        <taxon>Spermatophyta</taxon>
        <taxon>Magnoliopsida</taxon>
        <taxon>eudicotyledons</taxon>
        <taxon>Gunneridae</taxon>
        <taxon>Pentapetalae</taxon>
        <taxon>rosids</taxon>
        <taxon>malvids</taxon>
        <taxon>Brassicales</taxon>
        <taxon>Brassicaceae</taxon>
        <taxon>Brassiceae</taxon>
        <taxon>Raphanus</taxon>
    </lineage>
</organism>
<dbReference type="OrthoDB" id="1058548at2759"/>
<dbReference type="Gene3D" id="2.80.10.50">
    <property type="match status" value="1"/>
</dbReference>
<keyword evidence="1" id="KW-0732">Signal</keyword>
<dbReference type="PROSITE" id="PS00283">
    <property type="entry name" value="SOYBEAN_KUNITZ"/>
    <property type="match status" value="1"/>
</dbReference>
<dbReference type="SUPFAM" id="SSF50386">
    <property type="entry name" value="STI-like"/>
    <property type="match status" value="1"/>
</dbReference>
<protein>
    <submittedName>
        <fullName evidence="3">Kunitz trypsin inhibitor 6</fullName>
    </submittedName>
</protein>
<dbReference type="InterPro" id="IPR011065">
    <property type="entry name" value="Kunitz_inhibitor_STI-like_sf"/>
</dbReference>
<feature type="signal peptide" evidence="1">
    <location>
        <begin position="1"/>
        <end position="29"/>
    </location>
</feature>
<accession>A0A6J0L2A4</accession>
<reference evidence="3" key="2">
    <citation type="submission" date="2025-08" db="UniProtKB">
        <authorList>
            <consortium name="RefSeq"/>
        </authorList>
    </citation>
    <scope>IDENTIFICATION</scope>
    <source>
        <tissue evidence="3">Leaf</tissue>
    </source>
</reference>
<dbReference type="GO" id="GO:0004866">
    <property type="term" value="F:endopeptidase inhibitor activity"/>
    <property type="evidence" value="ECO:0007669"/>
    <property type="project" value="InterPro"/>
</dbReference>